<reference evidence="1 2" key="2">
    <citation type="submission" date="2018-11" db="EMBL/GenBank/DDBJ databases">
        <authorList>
            <consortium name="Pathogen Informatics"/>
        </authorList>
    </citation>
    <scope>NUCLEOTIDE SEQUENCE [LARGE SCALE GENOMIC DNA]</scope>
</reference>
<sequence length="44" mass="4764">MTLDDQGCPICSEQGGGLHKNWFVLFDVTAVNGLCQATTKVRPL</sequence>
<organism evidence="3">
    <name type="scientific">Anisakis simplex</name>
    <name type="common">Herring worm</name>
    <dbReference type="NCBI Taxonomy" id="6269"/>
    <lineage>
        <taxon>Eukaryota</taxon>
        <taxon>Metazoa</taxon>
        <taxon>Ecdysozoa</taxon>
        <taxon>Nematoda</taxon>
        <taxon>Chromadorea</taxon>
        <taxon>Rhabditida</taxon>
        <taxon>Spirurina</taxon>
        <taxon>Ascaridomorpha</taxon>
        <taxon>Ascaridoidea</taxon>
        <taxon>Anisakidae</taxon>
        <taxon>Anisakis</taxon>
        <taxon>Anisakis simplex complex</taxon>
    </lineage>
</organism>
<dbReference type="AlphaFoldDB" id="A0A0M3KBJ0"/>
<keyword evidence="2" id="KW-1185">Reference proteome</keyword>
<protein>
    <submittedName>
        <fullName evidence="1 3">Uncharacterized protein</fullName>
    </submittedName>
</protein>
<gene>
    <name evidence="1" type="ORF">ASIM_LOCUS17737</name>
</gene>
<reference evidence="3" key="1">
    <citation type="submission" date="2017-02" db="UniProtKB">
        <authorList>
            <consortium name="WormBaseParasite"/>
        </authorList>
    </citation>
    <scope>IDENTIFICATION</scope>
</reference>
<accession>A0A0M3KBJ0</accession>
<evidence type="ECO:0000313" key="1">
    <source>
        <dbReference type="EMBL" id="VDK61307.1"/>
    </source>
</evidence>
<dbReference type="WBParaSite" id="ASIM_0001833701-mRNA-1">
    <property type="protein sequence ID" value="ASIM_0001833701-mRNA-1"/>
    <property type="gene ID" value="ASIM_0001833701"/>
</dbReference>
<evidence type="ECO:0000313" key="3">
    <source>
        <dbReference type="WBParaSite" id="ASIM_0001833701-mRNA-1"/>
    </source>
</evidence>
<proteinExistence type="predicted"/>
<dbReference type="Proteomes" id="UP000267096">
    <property type="component" value="Unassembled WGS sequence"/>
</dbReference>
<dbReference type="EMBL" id="UYRR01034509">
    <property type="protein sequence ID" value="VDK61307.1"/>
    <property type="molecule type" value="Genomic_DNA"/>
</dbReference>
<evidence type="ECO:0000313" key="2">
    <source>
        <dbReference type="Proteomes" id="UP000267096"/>
    </source>
</evidence>
<name>A0A0M3KBJ0_ANISI</name>